<comment type="caution">
    <text evidence="6">The sequence shown here is derived from an EMBL/GenBank/DDBJ whole genome shotgun (WGS) entry which is preliminary data.</text>
</comment>
<feature type="modified residue" description="4-aspartylphosphate" evidence="3">
    <location>
        <position position="53"/>
    </location>
</feature>
<dbReference type="Proteomes" id="UP000634139">
    <property type="component" value="Unassembled WGS sequence"/>
</dbReference>
<proteinExistence type="predicted"/>
<evidence type="ECO:0000259" key="4">
    <source>
        <dbReference type="PROSITE" id="PS50043"/>
    </source>
</evidence>
<dbReference type="InterPro" id="IPR016032">
    <property type="entry name" value="Sig_transdc_resp-reg_C-effctor"/>
</dbReference>
<dbReference type="EMBL" id="BMZD01000001">
    <property type="protein sequence ID" value="GGZ88844.1"/>
    <property type="molecule type" value="Genomic_DNA"/>
</dbReference>
<dbReference type="InterPro" id="IPR001789">
    <property type="entry name" value="Sig_transdc_resp-reg_receiver"/>
</dbReference>
<dbReference type="GO" id="GO:0003677">
    <property type="term" value="F:DNA binding"/>
    <property type="evidence" value="ECO:0007669"/>
    <property type="project" value="UniProtKB-KW"/>
</dbReference>
<dbReference type="InterPro" id="IPR036388">
    <property type="entry name" value="WH-like_DNA-bd_sf"/>
</dbReference>
<dbReference type="PROSITE" id="PS50110">
    <property type="entry name" value="RESPONSE_REGULATORY"/>
    <property type="match status" value="1"/>
</dbReference>
<dbReference type="SMART" id="SM00421">
    <property type="entry name" value="HTH_LUXR"/>
    <property type="match status" value="1"/>
</dbReference>
<dbReference type="SMART" id="SM00448">
    <property type="entry name" value="REC"/>
    <property type="match status" value="1"/>
</dbReference>
<dbReference type="CDD" id="cd06170">
    <property type="entry name" value="LuxR_C_like"/>
    <property type="match status" value="1"/>
</dbReference>
<keyword evidence="2 6" id="KW-0238">DNA-binding</keyword>
<evidence type="ECO:0000313" key="7">
    <source>
        <dbReference type="Proteomes" id="UP000634139"/>
    </source>
</evidence>
<dbReference type="SUPFAM" id="SSF46894">
    <property type="entry name" value="C-terminal effector domain of the bipartite response regulators"/>
    <property type="match status" value="1"/>
</dbReference>
<dbReference type="GO" id="GO:0000160">
    <property type="term" value="P:phosphorelay signal transduction system"/>
    <property type="evidence" value="ECO:0007669"/>
    <property type="project" value="InterPro"/>
</dbReference>
<dbReference type="Pfam" id="PF00196">
    <property type="entry name" value="GerE"/>
    <property type="match status" value="1"/>
</dbReference>
<organism evidence="6 7">
    <name type="scientific">Novosphingobium arvoryzae</name>
    <dbReference type="NCBI Taxonomy" id="1256514"/>
    <lineage>
        <taxon>Bacteria</taxon>
        <taxon>Pseudomonadati</taxon>
        <taxon>Pseudomonadota</taxon>
        <taxon>Alphaproteobacteria</taxon>
        <taxon>Sphingomonadales</taxon>
        <taxon>Sphingomonadaceae</taxon>
        <taxon>Novosphingobium</taxon>
    </lineage>
</organism>
<sequence length="214" mass="22412">MQVLICDDHPIVAAALGMTLETAFDAQVHIALNCAQALEQIRQIGRLDLLMLDLHIPGEEARGNLAAARAACPDTPIVVFSGSDDAHNLRLALEMDVAGFLPKSSPPEVVEAALRLVLAGGRYLPDAVRLLALAEPAPVRVVPTNGAGAAPATLTVRQRHVLQLLAQGSPNKQIARELGISPATVKAHVAQVLAALGAGNRTEAVMVAHQRGLL</sequence>
<protein>
    <submittedName>
        <fullName evidence="6">DNA-binding response regulator</fullName>
    </submittedName>
</protein>
<dbReference type="PRINTS" id="PR00038">
    <property type="entry name" value="HTHLUXR"/>
</dbReference>
<dbReference type="InterPro" id="IPR000792">
    <property type="entry name" value="Tscrpt_reg_LuxR_C"/>
</dbReference>
<evidence type="ECO:0000256" key="2">
    <source>
        <dbReference type="ARBA" id="ARBA00023125"/>
    </source>
</evidence>
<dbReference type="PANTHER" id="PTHR45566:SF1">
    <property type="entry name" value="HTH-TYPE TRANSCRIPTIONAL REGULATOR YHJB-RELATED"/>
    <property type="match status" value="1"/>
</dbReference>
<dbReference type="AlphaFoldDB" id="A0A918VCB5"/>
<keyword evidence="7" id="KW-1185">Reference proteome</keyword>
<feature type="domain" description="Response regulatory" evidence="5">
    <location>
        <begin position="2"/>
        <end position="118"/>
    </location>
</feature>
<evidence type="ECO:0000256" key="1">
    <source>
        <dbReference type="ARBA" id="ARBA00022553"/>
    </source>
</evidence>
<dbReference type="PANTHER" id="PTHR45566">
    <property type="entry name" value="HTH-TYPE TRANSCRIPTIONAL REGULATOR YHJB-RELATED"/>
    <property type="match status" value="1"/>
</dbReference>
<accession>A0A918VCB5</accession>
<dbReference type="Pfam" id="PF00072">
    <property type="entry name" value="Response_reg"/>
    <property type="match status" value="1"/>
</dbReference>
<reference evidence="6" key="1">
    <citation type="journal article" date="2014" name="Int. J. Syst. Evol. Microbiol.">
        <title>Complete genome sequence of Corynebacterium casei LMG S-19264T (=DSM 44701T), isolated from a smear-ripened cheese.</title>
        <authorList>
            <consortium name="US DOE Joint Genome Institute (JGI-PGF)"/>
            <person name="Walter F."/>
            <person name="Albersmeier A."/>
            <person name="Kalinowski J."/>
            <person name="Ruckert C."/>
        </authorList>
    </citation>
    <scope>NUCLEOTIDE SEQUENCE</scope>
    <source>
        <strain evidence="6">KCTC 32422</strain>
    </source>
</reference>
<evidence type="ECO:0000256" key="3">
    <source>
        <dbReference type="PROSITE-ProRule" id="PRU00169"/>
    </source>
</evidence>
<feature type="domain" description="HTH luxR-type" evidence="4">
    <location>
        <begin position="147"/>
        <end position="212"/>
    </location>
</feature>
<dbReference type="CDD" id="cd17535">
    <property type="entry name" value="REC_NarL-like"/>
    <property type="match status" value="1"/>
</dbReference>
<dbReference type="Gene3D" id="1.10.10.10">
    <property type="entry name" value="Winged helix-like DNA-binding domain superfamily/Winged helix DNA-binding domain"/>
    <property type="match status" value="1"/>
</dbReference>
<dbReference type="InterPro" id="IPR058245">
    <property type="entry name" value="NreC/VraR/RcsB-like_REC"/>
</dbReference>
<evidence type="ECO:0000259" key="5">
    <source>
        <dbReference type="PROSITE" id="PS50110"/>
    </source>
</evidence>
<dbReference type="GO" id="GO:0006355">
    <property type="term" value="P:regulation of DNA-templated transcription"/>
    <property type="evidence" value="ECO:0007669"/>
    <property type="project" value="InterPro"/>
</dbReference>
<dbReference type="RefSeq" id="WP_189538791.1">
    <property type="nucleotide sequence ID" value="NZ_BMZD01000001.1"/>
</dbReference>
<name>A0A918VCB5_9SPHN</name>
<dbReference type="Gene3D" id="3.40.50.2300">
    <property type="match status" value="1"/>
</dbReference>
<keyword evidence="1 3" id="KW-0597">Phosphoprotein</keyword>
<gene>
    <name evidence="6" type="ORF">GCM10011617_04770</name>
</gene>
<dbReference type="PROSITE" id="PS50043">
    <property type="entry name" value="HTH_LUXR_2"/>
    <property type="match status" value="1"/>
</dbReference>
<dbReference type="SUPFAM" id="SSF52172">
    <property type="entry name" value="CheY-like"/>
    <property type="match status" value="1"/>
</dbReference>
<evidence type="ECO:0000313" key="6">
    <source>
        <dbReference type="EMBL" id="GGZ88844.1"/>
    </source>
</evidence>
<dbReference type="InterPro" id="IPR051015">
    <property type="entry name" value="EvgA-like"/>
</dbReference>
<dbReference type="InterPro" id="IPR011006">
    <property type="entry name" value="CheY-like_superfamily"/>
</dbReference>
<reference evidence="6" key="2">
    <citation type="submission" date="2020-09" db="EMBL/GenBank/DDBJ databases">
        <authorList>
            <person name="Sun Q."/>
            <person name="Kim S."/>
        </authorList>
    </citation>
    <scope>NUCLEOTIDE SEQUENCE</scope>
    <source>
        <strain evidence="6">KCTC 32422</strain>
    </source>
</reference>